<evidence type="ECO:0000313" key="3">
    <source>
        <dbReference type="Proteomes" id="UP001454036"/>
    </source>
</evidence>
<name>A0AAV3PR72_LITER</name>
<evidence type="ECO:0000313" key="2">
    <source>
        <dbReference type="EMBL" id="GAA0154267.1"/>
    </source>
</evidence>
<proteinExistence type="predicted"/>
<reference evidence="2 3" key="1">
    <citation type="submission" date="2024-01" db="EMBL/GenBank/DDBJ databases">
        <title>The complete chloroplast genome sequence of Lithospermum erythrorhizon: insights into the phylogenetic relationship among Boraginaceae species and the maternal lineages of purple gromwells.</title>
        <authorList>
            <person name="Okada T."/>
            <person name="Watanabe K."/>
        </authorList>
    </citation>
    <scope>NUCLEOTIDE SEQUENCE [LARGE SCALE GENOMIC DNA]</scope>
</reference>
<protein>
    <submittedName>
        <fullName evidence="2">Uncharacterized protein</fullName>
    </submittedName>
</protein>
<dbReference type="PANTHER" id="PTHR48196">
    <property type="entry name" value="DUF630 DOMAIN-CONTAINING PROTEIN"/>
    <property type="match status" value="1"/>
</dbReference>
<dbReference type="EMBL" id="BAABME010002357">
    <property type="protein sequence ID" value="GAA0154267.1"/>
    <property type="molecule type" value="Genomic_DNA"/>
</dbReference>
<dbReference type="Proteomes" id="UP001454036">
    <property type="component" value="Unassembled WGS sequence"/>
</dbReference>
<keyword evidence="3" id="KW-1185">Reference proteome</keyword>
<gene>
    <name evidence="2" type="ORF">LIER_12299</name>
</gene>
<feature type="region of interest" description="Disordered" evidence="1">
    <location>
        <begin position="99"/>
        <end position="119"/>
    </location>
</feature>
<organism evidence="2 3">
    <name type="scientific">Lithospermum erythrorhizon</name>
    <name type="common">Purple gromwell</name>
    <name type="synonym">Lithospermum officinale var. erythrorhizon</name>
    <dbReference type="NCBI Taxonomy" id="34254"/>
    <lineage>
        <taxon>Eukaryota</taxon>
        <taxon>Viridiplantae</taxon>
        <taxon>Streptophyta</taxon>
        <taxon>Embryophyta</taxon>
        <taxon>Tracheophyta</taxon>
        <taxon>Spermatophyta</taxon>
        <taxon>Magnoliopsida</taxon>
        <taxon>eudicotyledons</taxon>
        <taxon>Gunneridae</taxon>
        <taxon>Pentapetalae</taxon>
        <taxon>asterids</taxon>
        <taxon>lamiids</taxon>
        <taxon>Boraginales</taxon>
        <taxon>Boraginaceae</taxon>
        <taxon>Boraginoideae</taxon>
        <taxon>Lithospermeae</taxon>
        <taxon>Lithospermum</taxon>
    </lineage>
</organism>
<comment type="caution">
    <text evidence="2">The sequence shown here is derived from an EMBL/GenBank/DDBJ whole genome shotgun (WGS) entry which is preliminary data.</text>
</comment>
<dbReference type="AlphaFoldDB" id="A0AAV3PR72"/>
<feature type="region of interest" description="Disordered" evidence="1">
    <location>
        <begin position="43"/>
        <end position="78"/>
    </location>
</feature>
<evidence type="ECO:0000256" key="1">
    <source>
        <dbReference type="SAM" id="MobiDB-lite"/>
    </source>
</evidence>
<feature type="compositionally biased region" description="Basic and acidic residues" evidence="1">
    <location>
        <begin position="106"/>
        <end position="117"/>
    </location>
</feature>
<dbReference type="PANTHER" id="PTHR48196:SF1">
    <property type="entry name" value="DUF630 DOMAIN-CONTAINING PROTEIN"/>
    <property type="match status" value="1"/>
</dbReference>
<sequence length="131" mass="14684">MEKKDEIAMVLMQFGDEKSTLMDQYERLSFEIQLNQAILGRSLSEPGVSRSRTPLVAPRPLPLPPPPPLTKNVAQGKRGTSTAAVAGFRRVIKKLLKPFVGKKHGKNDDHTTPTPKDHKFHKIFRSMSVKI</sequence>
<feature type="compositionally biased region" description="Pro residues" evidence="1">
    <location>
        <begin position="57"/>
        <end position="69"/>
    </location>
</feature>
<accession>A0AAV3PR72</accession>